<dbReference type="InterPro" id="IPR036622">
    <property type="entry name" value="LigA_sf"/>
</dbReference>
<dbReference type="PANTHER" id="PTHR46623:SF6">
    <property type="entry name" value="ALPHA_BETA-HYDROLASES SUPERFAMILY PROTEIN"/>
    <property type="match status" value="1"/>
</dbReference>
<dbReference type="Proteomes" id="UP000179627">
    <property type="component" value="Unassembled WGS sequence"/>
</dbReference>
<dbReference type="GO" id="GO:0016787">
    <property type="term" value="F:hydrolase activity"/>
    <property type="evidence" value="ECO:0007669"/>
    <property type="project" value="InterPro"/>
</dbReference>
<dbReference type="EMBL" id="MBLM01000180">
    <property type="protein sequence ID" value="OHV28140.1"/>
    <property type="molecule type" value="Genomic_DNA"/>
</dbReference>
<evidence type="ECO:0000313" key="2">
    <source>
        <dbReference type="EMBL" id="OHV28140.1"/>
    </source>
</evidence>
<organism evidence="2 3">
    <name type="scientific">Parafrankia colletiae</name>
    <dbReference type="NCBI Taxonomy" id="573497"/>
    <lineage>
        <taxon>Bacteria</taxon>
        <taxon>Bacillati</taxon>
        <taxon>Actinomycetota</taxon>
        <taxon>Actinomycetes</taxon>
        <taxon>Frankiales</taxon>
        <taxon>Frankiaceae</taxon>
        <taxon>Parafrankia</taxon>
    </lineage>
</organism>
<reference evidence="3" key="1">
    <citation type="submission" date="2016-07" db="EMBL/GenBank/DDBJ databases">
        <title>Sequence Frankia sp. strain CcI1.17.</title>
        <authorList>
            <person name="Ghodhbane-Gtari F."/>
            <person name="Swanson E."/>
            <person name="Gueddou A."/>
            <person name="Morris K."/>
            <person name="Hezbri K."/>
            <person name="Ktari A."/>
            <person name="Nouioui I."/>
            <person name="Abebe-Akele F."/>
            <person name="Simpson S."/>
            <person name="Thomas K."/>
            <person name="Gtari M."/>
            <person name="Tisa L.S."/>
            <person name="Hurst S."/>
        </authorList>
    </citation>
    <scope>NUCLEOTIDE SEQUENCE [LARGE SCALE GENOMIC DNA]</scope>
    <source>
        <strain evidence="3">Cc1.17</strain>
    </source>
</reference>
<dbReference type="PANTHER" id="PTHR46623">
    <property type="entry name" value="CARBOXYMETHYLENEBUTENOLIDASE-RELATED"/>
    <property type="match status" value="1"/>
</dbReference>
<dbReference type="SUPFAM" id="SSF48076">
    <property type="entry name" value="LigA subunit of an aromatic-ring-opening dioxygenase LigAB"/>
    <property type="match status" value="1"/>
</dbReference>
<protein>
    <recommendedName>
        <fullName evidence="1">Dienelactone hydrolase domain-containing protein</fullName>
    </recommendedName>
</protein>
<dbReference type="OrthoDB" id="3208682at2"/>
<proteinExistence type="predicted"/>
<name>A0A1S1Q2F3_9ACTN</name>
<sequence length="326" mass="35286">MNLVGLNRLAWDLEHRRAELREDLAEALLGYPLTNRERRAVLARDAAWLLAGGMNPVALRNLMVSLGVPHSAMYALPTPEEATMWVTFPSGGDEIRGYLAVPATSDGTPPPAVIIAHENLGVTQHRQDVTERIAAAGYACLTVDLYSRIGGRPPQDYTTPEERRAKAFLAAADEQAVPDLEAGLDYLAGRGDVDASRAVAIGFCLGGGLVLSWATRTDRLSGVVALYGLPELPPAYSPTGRTRSRIETAHTVRCAVQAHFGGSDEVIPLDQVKRLTEALGESGQDAEVFVYEGAGHAYHDDTHPSHHREAAELTWQRSLDFLAAHL</sequence>
<dbReference type="Gene3D" id="3.40.50.1820">
    <property type="entry name" value="alpha/beta hydrolase"/>
    <property type="match status" value="1"/>
</dbReference>
<dbReference type="Pfam" id="PF01738">
    <property type="entry name" value="DLH"/>
    <property type="match status" value="1"/>
</dbReference>
<evidence type="ECO:0000259" key="1">
    <source>
        <dbReference type="Pfam" id="PF01738"/>
    </source>
</evidence>
<accession>A0A1S1Q2F3</accession>
<keyword evidence="3" id="KW-1185">Reference proteome</keyword>
<evidence type="ECO:0000313" key="3">
    <source>
        <dbReference type="Proteomes" id="UP000179627"/>
    </source>
</evidence>
<dbReference type="AlphaFoldDB" id="A0A1S1Q2F3"/>
<comment type="caution">
    <text evidence="2">The sequence shown here is derived from an EMBL/GenBank/DDBJ whole genome shotgun (WGS) entry which is preliminary data.</text>
</comment>
<dbReference type="InterPro" id="IPR002925">
    <property type="entry name" value="Dienelactn_hydro"/>
</dbReference>
<dbReference type="SUPFAM" id="SSF53474">
    <property type="entry name" value="alpha/beta-Hydrolases"/>
    <property type="match status" value="1"/>
</dbReference>
<feature type="domain" description="Dienelactone hydrolase" evidence="1">
    <location>
        <begin position="95"/>
        <end position="325"/>
    </location>
</feature>
<dbReference type="Gene3D" id="1.10.700.10">
    <property type="entry name" value="Dioxygenase LigAB, LigA subunit"/>
    <property type="match status" value="1"/>
</dbReference>
<dbReference type="InterPro" id="IPR029058">
    <property type="entry name" value="AB_hydrolase_fold"/>
</dbReference>
<dbReference type="InterPro" id="IPR051049">
    <property type="entry name" value="Dienelactone_hydrolase-like"/>
</dbReference>
<dbReference type="RefSeq" id="WP_071092038.1">
    <property type="nucleotide sequence ID" value="NZ_MBLM01000180.1"/>
</dbReference>
<gene>
    <name evidence="2" type="ORF">CC117_30630</name>
</gene>